<evidence type="ECO:0000313" key="3">
    <source>
        <dbReference type="Proteomes" id="UP001279734"/>
    </source>
</evidence>
<protein>
    <submittedName>
        <fullName evidence="2">Uncharacterized protein</fullName>
    </submittedName>
</protein>
<feature type="region of interest" description="Disordered" evidence="1">
    <location>
        <begin position="48"/>
        <end position="72"/>
    </location>
</feature>
<evidence type="ECO:0000256" key="1">
    <source>
        <dbReference type="SAM" id="MobiDB-lite"/>
    </source>
</evidence>
<evidence type="ECO:0000313" key="2">
    <source>
        <dbReference type="EMBL" id="GMH31999.1"/>
    </source>
</evidence>
<proteinExistence type="predicted"/>
<dbReference type="AlphaFoldDB" id="A0AAD3TMS0"/>
<keyword evidence="3" id="KW-1185">Reference proteome</keyword>
<reference evidence="2" key="1">
    <citation type="submission" date="2023-05" db="EMBL/GenBank/DDBJ databases">
        <title>Nepenthes gracilis genome sequencing.</title>
        <authorList>
            <person name="Fukushima K."/>
        </authorList>
    </citation>
    <scope>NUCLEOTIDE SEQUENCE</scope>
    <source>
        <strain evidence="2">SING2019-196</strain>
    </source>
</reference>
<dbReference type="EMBL" id="BSYO01000052">
    <property type="protein sequence ID" value="GMH31999.1"/>
    <property type="molecule type" value="Genomic_DNA"/>
</dbReference>
<sequence length="149" mass="16437">MQASSTCILIPQEIITLSAARLHQQPFHPAPNFRASKICRAISTPTPFRAQDQNDASEHMSRPTPSTSRPCNINGMNQHTKMPTKDQQVAAETASANQSGFRPCSWWCCWNLLLMLEEGWTAALSRVGLKLGCYHSLALAASLRDIWGG</sequence>
<dbReference type="Proteomes" id="UP001279734">
    <property type="component" value="Unassembled WGS sequence"/>
</dbReference>
<comment type="caution">
    <text evidence="2">The sequence shown here is derived from an EMBL/GenBank/DDBJ whole genome shotgun (WGS) entry which is preliminary data.</text>
</comment>
<gene>
    <name evidence="2" type="ORF">Nepgr_033843</name>
</gene>
<organism evidence="2 3">
    <name type="scientific">Nepenthes gracilis</name>
    <name type="common">Slender pitcher plant</name>
    <dbReference type="NCBI Taxonomy" id="150966"/>
    <lineage>
        <taxon>Eukaryota</taxon>
        <taxon>Viridiplantae</taxon>
        <taxon>Streptophyta</taxon>
        <taxon>Embryophyta</taxon>
        <taxon>Tracheophyta</taxon>
        <taxon>Spermatophyta</taxon>
        <taxon>Magnoliopsida</taxon>
        <taxon>eudicotyledons</taxon>
        <taxon>Gunneridae</taxon>
        <taxon>Pentapetalae</taxon>
        <taxon>Caryophyllales</taxon>
        <taxon>Nepenthaceae</taxon>
        <taxon>Nepenthes</taxon>
    </lineage>
</organism>
<feature type="compositionally biased region" description="Polar residues" evidence="1">
    <location>
        <begin position="63"/>
        <end position="72"/>
    </location>
</feature>
<accession>A0AAD3TMS0</accession>
<name>A0AAD3TMS0_NEPGR</name>